<gene>
    <name evidence="1" type="ORF">EVEC_LOCUS12138</name>
</gene>
<dbReference type="EMBL" id="UXUI01013545">
    <property type="protein sequence ID" value="VDD97387.1"/>
    <property type="molecule type" value="Genomic_DNA"/>
</dbReference>
<dbReference type="WBParaSite" id="EVEC_0001297101-mRNA-1">
    <property type="protein sequence ID" value="EVEC_0001297101-mRNA-1"/>
    <property type="gene ID" value="EVEC_0001297101"/>
</dbReference>
<name>A0A0N4VPP2_ENTVE</name>
<evidence type="ECO:0000313" key="3">
    <source>
        <dbReference type="WBParaSite" id="EVEC_0001297101-mRNA-1"/>
    </source>
</evidence>
<dbReference type="AlphaFoldDB" id="A0A0N4VPP2"/>
<evidence type="ECO:0000313" key="1">
    <source>
        <dbReference type="EMBL" id="VDD97387.1"/>
    </source>
</evidence>
<protein>
    <submittedName>
        <fullName evidence="3">Secreted protein</fullName>
    </submittedName>
</protein>
<organism evidence="3">
    <name type="scientific">Enterobius vermicularis</name>
    <name type="common">Human pinworm</name>
    <dbReference type="NCBI Taxonomy" id="51028"/>
    <lineage>
        <taxon>Eukaryota</taxon>
        <taxon>Metazoa</taxon>
        <taxon>Ecdysozoa</taxon>
        <taxon>Nematoda</taxon>
        <taxon>Chromadorea</taxon>
        <taxon>Rhabditida</taxon>
        <taxon>Spirurina</taxon>
        <taxon>Oxyuridomorpha</taxon>
        <taxon>Oxyuroidea</taxon>
        <taxon>Oxyuridae</taxon>
        <taxon>Enterobius</taxon>
    </lineage>
</organism>
<accession>A0A0N4VPP2</accession>
<reference evidence="1 2" key="2">
    <citation type="submission" date="2018-10" db="EMBL/GenBank/DDBJ databases">
        <authorList>
            <consortium name="Pathogen Informatics"/>
        </authorList>
    </citation>
    <scope>NUCLEOTIDE SEQUENCE [LARGE SCALE GENOMIC DNA]</scope>
</reference>
<evidence type="ECO:0000313" key="2">
    <source>
        <dbReference type="Proteomes" id="UP000274131"/>
    </source>
</evidence>
<sequence length="139" mass="15947">MLMILGCAFRLVIYVINDQRIKKAILRAFIRRYGRFRGFKSVKQGNLEKWSIVVVSNSLRSNVTVTNALHGSQELHPGIYRRSLDELALLLQKRRRFLVDMTITLTSSVRKVSAVLVMLHDVKQKSAFFTCQITVTCGF</sequence>
<reference evidence="3" key="1">
    <citation type="submission" date="2017-02" db="UniProtKB">
        <authorList>
            <consortium name="WormBaseParasite"/>
        </authorList>
    </citation>
    <scope>IDENTIFICATION</scope>
</reference>
<dbReference type="Proteomes" id="UP000274131">
    <property type="component" value="Unassembled WGS sequence"/>
</dbReference>
<dbReference type="OrthoDB" id="5787203at2759"/>
<keyword evidence="2" id="KW-1185">Reference proteome</keyword>
<proteinExistence type="predicted"/>